<name>A0ABP7W9K7_9GAMM</name>
<proteinExistence type="predicted"/>
<dbReference type="EMBL" id="BAABDM010000001">
    <property type="protein sequence ID" value="GAA4084255.1"/>
    <property type="molecule type" value="Genomic_DNA"/>
</dbReference>
<accession>A0ABP7W9K7</accession>
<protein>
    <submittedName>
        <fullName evidence="1">Uncharacterized protein</fullName>
    </submittedName>
</protein>
<organism evidence="1 2">
    <name type="scientific">Zhongshania borealis</name>
    <dbReference type="NCBI Taxonomy" id="889488"/>
    <lineage>
        <taxon>Bacteria</taxon>
        <taxon>Pseudomonadati</taxon>
        <taxon>Pseudomonadota</taxon>
        <taxon>Gammaproteobacteria</taxon>
        <taxon>Cellvibrionales</taxon>
        <taxon>Spongiibacteraceae</taxon>
        <taxon>Zhongshania</taxon>
    </lineage>
</organism>
<keyword evidence="2" id="KW-1185">Reference proteome</keyword>
<sequence length="261" mass="29219">MNNEGLFSNFDLMTGELPITGGRIVREAATLARSIITHLSSEKIAETIAHLEKTAADPNIQAIAENMRKEIPRPGEFVGKATATAVNYSDNYMPEFEKNESASQLFGNVIKGGVEKYPEFVSIILLCSIGELARKEQRILSKDINTAYQEIAELLDNDLYMINHAYSMLMFNQMGFKYSKQVAGIQKGASKGGESRSGRFSDIKDWVLTNWATHYKDTEISYAAAARKLYKIIPPDLLLDDEGNELLTNPPVKFADWIRKK</sequence>
<evidence type="ECO:0000313" key="2">
    <source>
        <dbReference type="Proteomes" id="UP001500392"/>
    </source>
</evidence>
<evidence type="ECO:0000313" key="1">
    <source>
        <dbReference type="EMBL" id="GAA4084255.1"/>
    </source>
</evidence>
<comment type="caution">
    <text evidence="1">The sequence shown here is derived from an EMBL/GenBank/DDBJ whole genome shotgun (WGS) entry which is preliminary data.</text>
</comment>
<gene>
    <name evidence="1" type="ORF">GCM10022414_03750</name>
</gene>
<dbReference type="Proteomes" id="UP001500392">
    <property type="component" value="Unassembled WGS sequence"/>
</dbReference>
<reference evidence="2" key="1">
    <citation type="journal article" date="2019" name="Int. J. Syst. Evol. Microbiol.">
        <title>The Global Catalogue of Microorganisms (GCM) 10K type strain sequencing project: providing services to taxonomists for standard genome sequencing and annotation.</title>
        <authorList>
            <consortium name="The Broad Institute Genomics Platform"/>
            <consortium name="The Broad Institute Genome Sequencing Center for Infectious Disease"/>
            <person name="Wu L."/>
            <person name="Ma J."/>
        </authorList>
    </citation>
    <scope>NUCLEOTIDE SEQUENCE [LARGE SCALE GENOMIC DNA]</scope>
    <source>
        <strain evidence="2">JCM 17304</strain>
    </source>
</reference>
<dbReference type="RefSeq" id="WP_344932052.1">
    <property type="nucleotide sequence ID" value="NZ_BAABDM010000001.1"/>
</dbReference>